<dbReference type="PANTHER" id="PTHR13184">
    <property type="entry name" value="37S RIBOSOMAL PROTEIN S22"/>
    <property type="match status" value="1"/>
</dbReference>
<dbReference type="InterPro" id="IPR015324">
    <property type="entry name" value="Ribosomal_Rsm22-like"/>
</dbReference>
<sequence length="113" mass="12940">MRKMRNGMERKPHVSLFSYVLVERALPKTTGAVAEAEAEANDEWSRVVRKPRIRAAHVIVDLCTADGVVLAKTISKRSAHPMQYRQARKTALGEAWLWKQDEDAVEYLEDDFQ</sequence>
<protein>
    <submittedName>
        <fullName evidence="8">Uncharacterized protein</fullName>
    </submittedName>
</protein>
<name>A0A7S4B565_CHRCT</name>
<evidence type="ECO:0000256" key="6">
    <source>
        <dbReference type="ARBA" id="ARBA00023128"/>
    </source>
</evidence>
<dbReference type="GO" id="GO:0046872">
    <property type="term" value="F:metal ion binding"/>
    <property type="evidence" value="ECO:0007669"/>
    <property type="project" value="UniProtKB-KW"/>
</dbReference>
<evidence type="ECO:0000256" key="1">
    <source>
        <dbReference type="ARBA" id="ARBA00004173"/>
    </source>
</evidence>
<dbReference type="GO" id="GO:0005763">
    <property type="term" value="C:mitochondrial small ribosomal subunit"/>
    <property type="evidence" value="ECO:0007669"/>
    <property type="project" value="TreeGrafter"/>
</dbReference>
<comment type="function">
    <text evidence="7">Mitochondrial ribosome (mitoribosome) assembly factor. Binds at the interface of the head and body domains of the mitochondrial small ribosomal subunit (mt-SSU), occluding the mRNA channel and preventing compaction of the head domain towards the body. Probable inactive methyltransferase: retains the characteristic folding and ability to bind S-adenosyl-L-methionine, but it probably lost its methyltransferase activity.</text>
</comment>
<dbReference type="Pfam" id="PF09243">
    <property type="entry name" value="Rsm22"/>
    <property type="match status" value="1"/>
</dbReference>
<evidence type="ECO:0000256" key="3">
    <source>
        <dbReference type="ARBA" id="ARBA00022946"/>
    </source>
</evidence>
<evidence type="ECO:0000313" key="8">
    <source>
        <dbReference type="EMBL" id="CAE0753337.1"/>
    </source>
</evidence>
<accession>A0A7S4B565</accession>
<organism evidence="8">
    <name type="scientific">Chrysotila carterae</name>
    <name type="common">Marine alga</name>
    <name type="synonym">Syracosphaera carterae</name>
    <dbReference type="NCBI Taxonomy" id="13221"/>
    <lineage>
        <taxon>Eukaryota</taxon>
        <taxon>Haptista</taxon>
        <taxon>Haptophyta</taxon>
        <taxon>Prymnesiophyceae</taxon>
        <taxon>Isochrysidales</taxon>
        <taxon>Isochrysidaceae</taxon>
        <taxon>Chrysotila</taxon>
    </lineage>
</organism>
<dbReference type="GO" id="GO:0008168">
    <property type="term" value="F:methyltransferase activity"/>
    <property type="evidence" value="ECO:0007669"/>
    <property type="project" value="InterPro"/>
</dbReference>
<keyword evidence="4" id="KW-0408">Iron</keyword>
<dbReference type="GO" id="GO:0051536">
    <property type="term" value="F:iron-sulfur cluster binding"/>
    <property type="evidence" value="ECO:0007669"/>
    <property type="project" value="UniProtKB-KW"/>
</dbReference>
<evidence type="ECO:0000256" key="4">
    <source>
        <dbReference type="ARBA" id="ARBA00023004"/>
    </source>
</evidence>
<reference evidence="8" key="1">
    <citation type="submission" date="2021-01" db="EMBL/GenBank/DDBJ databases">
        <authorList>
            <person name="Corre E."/>
            <person name="Pelletier E."/>
            <person name="Niang G."/>
            <person name="Scheremetjew M."/>
            <person name="Finn R."/>
            <person name="Kale V."/>
            <person name="Holt S."/>
            <person name="Cochrane G."/>
            <person name="Meng A."/>
            <person name="Brown T."/>
            <person name="Cohen L."/>
        </authorList>
    </citation>
    <scope>NUCLEOTIDE SEQUENCE</scope>
    <source>
        <strain evidence="8">CCMP645</strain>
    </source>
</reference>
<keyword evidence="3" id="KW-0809">Transit peptide</keyword>
<dbReference type="GO" id="GO:0003735">
    <property type="term" value="F:structural constituent of ribosome"/>
    <property type="evidence" value="ECO:0007669"/>
    <property type="project" value="TreeGrafter"/>
</dbReference>
<comment type="subcellular location">
    <subcellularLocation>
        <location evidence="1">Mitochondrion</location>
    </subcellularLocation>
</comment>
<keyword evidence="5" id="KW-0411">Iron-sulfur</keyword>
<keyword evidence="6" id="KW-0496">Mitochondrion</keyword>
<dbReference type="AlphaFoldDB" id="A0A7S4B565"/>
<dbReference type="InterPro" id="IPR052571">
    <property type="entry name" value="Mt_RNA_Methyltransferase"/>
</dbReference>
<dbReference type="GO" id="GO:0006412">
    <property type="term" value="P:translation"/>
    <property type="evidence" value="ECO:0007669"/>
    <property type="project" value="InterPro"/>
</dbReference>
<dbReference type="PANTHER" id="PTHR13184:SF5">
    <property type="entry name" value="METHYLTRANSFERASE-LIKE PROTEIN 17, MITOCHONDRIAL"/>
    <property type="match status" value="1"/>
</dbReference>
<gene>
    <name evidence="8" type="ORF">PCAR00345_LOCUS5924</name>
</gene>
<proteinExistence type="predicted"/>
<keyword evidence="2" id="KW-0479">Metal-binding</keyword>
<evidence type="ECO:0000256" key="7">
    <source>
        <dbReference type="ARBA" id="ARBA00045681"/>
    </source>
</evidence>
<dbReference type="EMBL" id="HBIZ01010035">
    <property type="protein sequence ID" value="CAE0753337.1"/>
    <property type="molecule type" value="Transcribed_RNA"/>
</dbReference>
<evidence type="ECO:0000256" key="5">
    <source>
        <dbReference type="ARBA" id="ARBA00023014"/>
    </source>
</evidence>
<evidence type="ECO:0000256" key="2">
    <source>
        <dbReference type="ARBA" id="ARBA00022723"/>
    </source>
</evidence>